<dbReference type="RefSeq" id="WP_013343950.1">
    <property type="nucleotide sequence ID" value="NC_014541.1"/>
</dbReference>
<evidence type="ECO:0000313" key="2">
    <source>
        <dbReference type="EMBL" id="ADN74644.1"/>
    </source>
</evidence>
<dbReference type="Gene3D" id="1.25.40.10">
    <property type="entry name" value="Tetratricopeptide repeat domain"/>
    <property type="match status" value="1"/>
</dbReference>
<sequence length="498" mass="55138">MNWQQGYNAVSVAHLVRTALEKEDLTTAIELCHELNQRAPDYGPGWHLAAEIALLRDNPASALAMAKRSLACQADSAAELLVVECHCRLGQYREGRAAARVLGHGLPPSLALKRAELLLALHCPDDAAAQYRYLLETEGANPTLLSALADVLSEMGQLREAEQVLDQAIQLAPQQDALWTQRAYLRKQSEANHHIETLQFAIARRDRPCPQLHFALAKEWADLRCEDAAWHNLHLGARQQQAQQPYDASRDLSRLRAIRAHWSAPASKAAETTAEGPQPLFLIGLPDGAIDALADHLAQHPQVFHLGAHQRFLPELERQLARQARLRDRPLWSTQAKLAASAQLDPAALGQAYLASLPPEAEEARWVIDTSPQHDQHLGLLLRALPHARAIAPLAPLSHSGAALYQADPRQTGPYRYDPIELARYLKGHRALMQHWQRCHPEQLLCLDLNQPAGVATEALWHHLGFAPPPPSKAWPFVRPWGDIDSALPELLGALGKD</sequence>
<protein>
    <submittedName>
        <fullName evidence="2">Tetratricopeptide TPR_2 repeat protein</fullName>
    </submittedName>
</protein>
<dbReference type="GeneID" id="67180678"/>
<dbReference type="Gene3D" id="3.40.50.300">
    <property type="entry name" value="P-loop containing nucleotide triphosphate hydrolases"/>
    <property type="match status" value="1"/>
</dbReference>
<evidence type="ECO:0000256" key="1">
    <source>
        <dbReference type="PROSITE-ProRule" id="PRU00339"/>
    </source>
</evidence>
<feature type="repeat" description="TPR" evidence="1">
    <location>
        <begin position="142"/>
        <end position="175"/>
    </location>
</feature>
<evidence type="ECO:0000313" key="3">
    <source>
        <dbReference type="Proteomes" id="UP000006683"/>
    </source>
</evidence>
<proteinExistence type="predicted"/>
<dbReference type="PROSITE" id="PS50005">
    <property type="entry name" value="TPR"/>
    <property type="match status" value="1"/>
</dbReference>
<dbReference type="AlphaFoldDB" id="E1SNZ5"/>
<dbReference type="HOGENOM" id="CLU_547187_0_0_6"/>
<dbReference type="InterPro" id="IPR027417">
    <property type="entry name" value="P-loop_NTPase"/>
</dbReference>
<keyword evidence="3" id="KW-1185">Reference proteome</keyword>
<reference evidence="2 3" key="1">
    <citation type="journal article" date="2010" name="Stand. Genomic Sci.">
        <title>Complete genome sequence of Ferrimonas balearica type strain (PAT).</title>
        <authorList>
            <person name="Nolan M."/>
            <person name="Sikorski J."/>
            <person name="Davenport K."/>
            <person name="Lucas S."/>
            <person name="Glavina Del Rio T."/>
            <person name="Tice H."/>
            <person name="Cheng J."/>
            <person name="Goodwin L."/>
            <person name="Pitluck S."/>
            <person name="Liolios K."/>
            <person name="Ivanova N."/>
            <person name="Mavromatis K."/>
            <person name="Ovchinnikova G."/>
            <person name="Pati A."/>
            <person name="Chen A."/>
            <person name="Palaniappan K."/>
            <person name="Land M."/>
            <person name="Hauser L."/>
            <person name="Chang Y."/>
            <person name="Jeffries C."/>
            <person name="Tapia R."/>
            <person name="Brettin T."/>
            <person name="Detter J."/>
            <person name="Han C."/>
            <person name="Yasawong M."/>
            <person name="Rohde M."/>
            <person name="Tindall B."/>
            <person name="Goker M."/>
            <person name="Woyke T."/>
            <person name="Bristow J."/>
            <person name="Eisen J."/>
            <person name="Markowitz V."/>
            <person name="Hugenholtz P."/>
            <person name="Kyrpides N."/>
            <person name="Klenk H."/>
            <person name="Lapidus A."/>
        </authorList>
    </citation>
    <scope>NUCLEOTIDE SEQUENCE [LARGE SCALE GENOMIC DNA]</scope>
    <source>
        <strain evidence="3">DSM 9799 / CCM 4581 / KCTC 23876 / PAT</strain>
    </source>
</reference>
<organism evidence="2 3">
    <name type="scientific">Ferrimonas balearica (strain DSM 9799 / CCM 4581 / KCTC 23876 / PAT)</name>
    <dbReference type="NCBI Taxonomy" id="550540"/>
    <lineage>
        <taxon>Bacteria</taxon>
        <taxon>Pseudomonadati</taxon>
        <taxon>Pseudomonadota</taxon>
        <taxon>Gammaproteobacteria</taxon>
        <taxon>Alteromonadales</taxon>
        <taxon>Ferrimonadaceae</taxon>
        <taxon>Ferrimonas</taxon>
    </lineage>
</organism>
<dbReference type="KEGG" id="fbl:Fbal_0430"/>
<gene>
    <name evidence="2" type="ordered locus">Fbal_0430</name>
</gene>
<accession>E1SNZ5</accession>
<dbReference type="eggNOG" id="COG0457">
    <property type="taxonomic scope" value="Bacteria"/>
</dbReference>
<dbReference type="SUPFAM" id="SSF52540">
    <property type="entry name" value="P-loop containing nucleoside triphosphate hydrolases"/>
    <property type="match status" value="1"/>
</dbReference>
<dbReference type="InterPro" id="IPR019734">
    <property type="entry name" value="TPR_rpt"/>
</dbReference>
<keyword evidence="1" id="KW-0802">TPR repeat</keyword>
<name>E1SNZ5_FERBD</name>
<dbReference type="SUPFAM" id="SSF48452">
    <property type="entry name" value="TPR-like"/>
    <property type="match status" value="1"/>
</dbReference>
<dbReference type="EMBL" id="CP002209">
    <property type="protein sequence ID" value="ADN74644.1"/>
    <property type="molecule type" value="Genomic_DNA"/>
</dbReference>
<dbReference type="OrthoDB" id="9815894at2"/>
<dbReference type="STRING" id="550540.Fbal_0430"/>
<dbReference type="Pfam" id="PF14559">
    <property type="entry name" value="TPR_19"/>
    <property type="match status" value="1"/>
</dbReference>
<dbReference type="Proteomes" id="UP000006683">
    <property type="component" value="Chromosome"/>
</dbReference>
<dbReference type="InterPro" id="IPR011990">
    <property type="entry name" value="TPR-like_helical_dom_sf"/>
</dbReference>
<dbReference type="Pfam" id="PF13469">
    <property type="entry name" value="Sulfotransfer_3"/>
    <property type="match status" value="1"/>
</dbReference>